<reference evidence="7 8" key="1">
    <citation type="submission" date="2020-06" db="EMBL/GenBank/DDBJ databases">
        <title>Genome mining for natural products.</title>
        <authorList>
            <person name="Zhang B."/>
            <person name="Shi J."/>
            <person name="Ge H."/>
        </authorList>
    </citation>
    <scope>NUCLEOTIDE SEQUENCE [LARGE SCALE GENOMIC DNA]</scope>
    <source>
        <strain evidence="7 8">NA00687</strain>
    </source>
</reference>
<accession>A0A7H8NI92</accession>
<comment type="similarity">
    <text evidence="2 4">Belongs to the UDP-N-acetylglucosamine 2-epimerase family.</text>
</comment>
<dbReference type="InterPro" id="IPR029767">
    <property type="entry name" value="WecB-like"/>
</dbReference>
<evidence type="ECO:0000256" key="4">
    <source>
        <dbReference type="RuleBase" id="RU003513"/>
    </source>
</evidence>
<dbReference type="AlphaFoldDB" id="A0A7H8NI92"/>
<evidence type="ECO:0000256" key="1">
    <source>
        <dbReference type="ARBA" id="ARBA00023235"/>
    </source>
</evidence>
<keyword evidence="8" id="KW-1185">Reference proteome</keyword>
<evidence type="ECO:0000313" key="6">
    <source>
        <dbReference type="EMBL" id="QKW48214.1"/>
    </source>
</evidence>
<dbReference type="PANTHER" id="PTHR43174">
    <property type="entry name" value="UDP-N-ACETYLGLUCOSAMINE 2-EPIMERASE"/>
    <property type="match status" value="1"/>
</dbReference>
<evidence type="ECO:0000259" key="5">
    <source>
        <dbReference type="Pfam" id="PF02350"/>
    </source>
</evidence>
<protein>
    <recommendedName>
        <fullName evidence="3">UDP-N-acetylglucosamine 2-epimerase (non-hydrolyzing)</fullName>
        <ecNumber evidence="3">5.1.3.14</ecNumber>
    </recommendedName>
</protein>
<dbReference type="NCBIfam" id="TIGR00236">
    <property type="entry name" value="wecB"/>
    <property type="match status" value="1"/>
</dbReference>
<evidence type="ECO:0000256" key="2">
    <source>
        <dbReference type="ARBA" id="ARBA00038209"/>
    </source>
</evidence>
<feature type="domain" description="UDP-N-acetylglucosamine 2-epimerase" evidence="5">
    <location>
        <begin position="26"/>
        <end position="367"/>
    </location>
</feature>
<proteinExistence type="inferred from homology"/>
<dbReference type="EC" id="5.1.3.14" evidence="3"/>
<dbReference type="EMBL" id="CP054929">
    <property type="protein sequence ID" value="QKW54116.1"/>
    <property type="molecule type" value="Genomic_DNA"/>
</dbReference>
<dbReference type="PANTHER" id="PTHR43174:SF2">
    <property type="entry name" value="UDP-N-ACETYLGLUCOSAMINE 2-EPIMERASE"/>
    <property type="match status" value="1"/>
</dbReference>
<dbReference type="Gene3D" id="3.40.50.2000">
    <property type="entry name" value="Glycogen Phosphorylase B"/>
    <property type="match status" value="2"/>
</dbReference>
<dbReference type="GO" id="GO:0008761">
    <property type="term" value="F:UDP-N-acetylglucosamine 2-epimerase activity"/>
    <property type="evidence" value="ECO:0007669"/>
    <property type="project" value="UniProtKB-EC"/>
</dbReference>
<sequence length="375" mass="40906">MSDIRTLAVVYGTRPEAIKMAPLIMALRREETLDVTTVNVGQHRDSLMLVPSVLRMGDDQKFSISQDGLSLTDISTRAWRTVSRALDRSGCDAVVVQGDTSTALCGALAAAYAHKPVIHLEAGLRTGNPASPFPEEMHRKLISGVAGLHLAPTKTARANLVREGVPPSDVQVVGNTSIDASRIALEAWSPERSAIPADLLVEGRDLIIFTAHRRENWDKMEDFSRLLRRLATRYPQIGFVLPLHPNRLVTDVLRLGTSHLPNVRLLGPMPYDDMMKLLTRARVVVTDSGGLQEEAAALGRPTLVIRDTTERPEGIEAGVAALAGTDVDTIEKLVCTLMDSPEEYRRMACPSTCYGDGRAAERALRAIVDFMAGSR</sequence>
<dbReference type="RefSeq" id="WP_176159911.1">
    <property type="nucleotide sequence ID" value="NZ_CP054929.1"/>
</dbReference>
<name>A0A7H8NI92_9ACTN</name>
<dbReference type="Proteomes" id="UP000509303">
    <property type="component" value="Chromosome"/>
</dbReference>
<evidence type="ECO:0000313" key="7">
    <source>
        <dbReference type="EMBL" id="QKW54116.1"/>
    </source>
</evidence>
<evidence type="ECO:0000313" key="8">
    <source>
        <dbReference type="Proteomes" id="UP000509303"/>
    </source>
</evidence>
<evidence type="ECO:0000256" key="3">
    <source>
        <dbReference type="ARBA" id="ARBA00038858"/>
    </source>
</evidence>
<gene>
    <name evidence="7" type="primary">wecB</name>
    <name evidence="6" type="ORF">HUT08_00130</name>
    <name evidence="7" type="ORF">HUT08_36295</name>
</gene>
<organism evidence="7 8">
    <name type="scientific">Streptomyces buecherae</name>
    <dbReference type="NCBI Taxonomy" id="2763006"/>
    <lineage>
        <taxon>Bacteria</taxon>
        <taxon>Bacillati</taxon>
        <taxon>Actinomycetota</taxon>
        <taxon>Actinomycetes</taxon>
        <taxon>Kitasatosporales</taxon>
        <taxon>Streptomycetaceae</taxon>
        <taxon>Streptomyces</taxon>
    </lineage>
</organism>
<dbReference type="InterPro" id="IPR003331">
    <property type="entry name" value="UDP_GlcNAc_Epimerase_2_dom"/>
</dbReference>
<dbReference type="EMBL" id="CP054929">
    <property type="protein sequence ID" value="QKW48214.1"/>
    <property type="molecule type" value="Genomic_DNA"/>
</dbReference>
<dbReference type="CDD" id="cd03786">
    <property type="entry name" value="GTB_UDP-GlcNAc_2-Epimerase"/>
    <property type="match status" value="1"/>
</dbReference>
<dbReference type="Pfam" id="PF02350">
    <property type="entry name" value="Epimerase_2"/>
    <property type="match status" value="1"/>
</dbReference>
<keyword evidence="1 4" id="KW-0413">Isomerase</keyword>
<dbReference type="SUPFAM" id="SSF53756">
    <property type="entry name" value="UDP-Glycosyltransferase/glycogen phosphorylase"/>
    <property type="match status" value="1"/>
</dbReference>